<keyword evidence="2" id="KW-1185">Reference proteome</keyword>
<dbReference type="EMBL" id="QFFZ01000020">
    <property type="protein sequence ID" value="TEB10907.1"/>
    <property type="molecule type" value="Genomic_DNA"/>
</dbReference>
<accession>A0A4Y7RRL4</accession>
<dbReference type="RefSeq" id="WP_205078007.1">
    <property type="nucleotide sequence ID" value="NZ_QFFZ01000020.1"/>
</dbReference>
<reference evidence="1 2" key="1">
    <citation type="journal article" date="2018" name="Environ. Microbiol.">
        <title>Novel energy conservation strategies and behaviour of Pelotomaculum schinkii driving syntrophic propionate catabolism.</title>
        <authorList>
            <person name="Hidalgo-Ahumada C.A.P."/>
            <person name="Nobu M.K."/>
            <person name="Narihiro T."/>
            <person name="Tamaki H."/>
            <person name="Liu W.T."/>
            <person name="Kamagata Y."/>
            <person name="Stams A.J.M."/>
            <person name="Imachi H."/>
            <person name="Sousa D.Z."/>
        </authorList>
    </citation>
    <scope>NUCLEOTIDE SEQUENCE [LARGE SCALE GENOMIC DNA]</scope>
    <source>
        <strain evidence="1 2">MGP</strain>
    </source>
</reference>
<dbReference type="Pfam" id="PF02943">
    <property type="entry name" value="FeThRed_B"/>
    <property type="match status" value="1"/>
</dbReference>
<dbReference type="InterPro" id="IPR004209">
    <property type="entry name" value="FTR_bsu"/>
</dbReference>
<sequence length="70" mass="8244">MEITERVDNFARLKGYIFSEDKELVMEGLLQKKEKYGDFYCPCKIENIAENICPCLETRRGRVLKEGMCF</sequence>
<proteinExistence type="predicted"/>
<evidence type="ECO:0000313" key="2">
    <source>
        <dbReference type="Proteomes" id="UP000297597"/>
    </source>
</evidence>
<organism evidence="1 2">
    <name type="scientific">Pelotomaculum propionicicum</name>
    <dbReference type="NCBI Taxonomy" id="258475"/>
    <lineage>
        <taxon>Bacteria</taxon>
        <taxon>Bacillati</taxon>
        <taxon>Bacillota</taxon>
        <taxon>Clostridia</taxon>
        <taxon>Eubacteriales</taxon>
        <taxon>Desulfotomaculaceae</taxon>
        <taxon>Pelotomaculum</taxon>
    </lineage>
</organism>
<dbReference type="SUPFAM" id="SSF57662">
    <property type="entry name" value="Ferredoxin thioredoxin reductase (FTR), catalytic beta chain"/>
    <property type="match status" value="1"/>
</dbReference>
<gene>
    <name evidence="1" type="ORF">Pmgp_02074</name>
</gene>
<evidence type="ECO:0000313" key="1">
    <source>
        <dbReference type="EMBL" id="TEB10907.1"/>
    </source>
</evidence>
<dbReference type="Proteomes" id="UP000297597">
    <property type="component" value="Unassembled WGS sequence"/>
</dbReference>
<comment type="caution">
    <text evidence="1">The sequence shown here is derived from an EMBL/GenBank/DDBJ whole genome shotgun (WGS) entry which is preliminary data.</text>
</comment>
<name>A0A4Y7RRL4_9FIRM</name>
<dbReference type="AlphaFoldDB" id="A0A4Y7RRL4"/>
<dbReference type="Gene3D" id="3.90.460.10">
    <property type="entry name" value="Ferredoxin thioredoxin reductase catalytic beta subunit"/>
    <property type="match status" value="1"/>
</dbReference>
<dbReference type="InterPro" id="IPR036644">
    <property type="entry name" value="FTR_bsu_sf"/>
</dbReference>
<protein>
    <submittedName>
        <fullName evidence="1">Uncharacterized protein</fullName>
    </submittedName>
</protein>
<dbReference type="GO" id="GO:0016730">
    <property type="term" value="F:oxidoreductase activity, acting on iron-sulfur proteins as donors"/>
    <property type="evidence" value="ECO:0007669"/>
    <property type="project" value="InterPro"/>
</dbReference>